<comment type="subcellular location">
    <subcellularLocation>
        <location evidence="1">Membrane</location>
        <topology evidence="1">Multi-pass membrane protein</topology>
    </subcellularLocation>
</comment>
<keyword evidence="4 5" id="KW-0472">Membrane</keyword>
<dbReference type="GO" id="GO:0005783">
    <property type="term" value="C:endoplasmic reticulum"/>
    <property type="evidence" value="ECO:0007669"/>
    <property type="project" value="TreeGrafter"/>
</dbReference>
<dbReference type="AlphaFoldDB" id="M1V4K9"/>
<feature type="transmembrane region" description="Helical" evidence="6">
    <location>
        <begin position="46"/>
        <end position="65"/>
    </location>
</feature>
<evidence type="ECO:0000259" key="7">
    <source>
        <dbReference type="PROSITE" id="PS50922"/>
    </source>
</evidence>
<dbReference type="PANTHER" id="PTHR13439:SF0">
    <property type="entry name" value="TOPOISOMERASE I DAMAGE AFFECTED PROTEIN 4"/>
    <property type="match status" value="1"/>
</dbReference>
<dbReference type="HOGENOM" id="CLU_845575_0_0_1"/>
<dbReference type="Pfam" id="PF03798">
    <property type="entry name" value="TRAM_LAG1_CLN8"/>
    <property type="match status" value="1"/>
</dbReference>
<gene>
    <name evidence="8" type="ORF">CYME_CMF094C</name>
</gene>
<dbReference type="OrthoDB" id="10266980at2759"/>
<organism evidence="8 9">
    <name type="scientific">Cyanidioschyzon merolae (strain NIES-3377 / 10D)</name>
    <name type="common">Unicellular red alga</name>
    <dbReference type="NCBI Taxonomy" id="280699"/>
    <lineage>
        <taxon>Eukaryota</taxon>
        <taxon>Rhodophyta</taxon>
        <taxon>Bangiophyceae</taxon>
        <taxon>Cyanidiales</taxon>
        <taxon>Cyanidiaceae</taxon>
        <taxon>Cyanidioschyzon</taxon>
    </lineage>
</organism>
<evidence type="ECO:0000256" key="3">
    <source>
        <dbReference type="ARBA" id="ARBA00022989"/>
    </source>
</evidence>
<reference evidence="8 9" key="1">
    <citation type="journal article" date="2004" name="Nature">
        <title>Genome sequence of the ultrasmall unicellular red alga Cyanidioschyzon merolae 10D.</title>
        <authorList>
            <person name="Matsuzaki M."/>
            <person name="Misumi O."/>
            <person name="Shin-i T."/>
            <person name="Maruyama S."/>
            <person name="Takahara M."/>
            <person name="Miyagishima S."/>
            <person name="Mori T."/>
            <person name="Nishida K."/>
            <person name="Yagisawa F."/>
            <person name="Nishida K."/>
            <person name="Yoshida Y."/>
            <person name="Nishimura Y."/>
            <person name="Nakao S."/>
            <person name="Kobayashi T."/>
            <person name="Momoyama Y."/>
            <person name="Higashiyama T."/>
            <person name="Minoda A."/>
            <person name="Sano M."/>
            <person name="Nomoto H."/>
            <person name="Oishi K."/>
            <person name="Hayashi H."/>
            <person name="Ohta F."/>
            <person name="Nishizaka S."/>
            <person name="Haga S."/>
            <person name="Miura S."/>
            <person name="Morishita T."/>
            <person name="Kabeya Y."/>
            <person name="Terasawa K."/>
            <person name="Suzuki Y."/>
            <person name="Ishii Y."/>
            <person name="Asakawa S."/>
            <person name="Takano H."/>
            <person name="Ohta N."/>
            <person name="Kuroiwa H."/>
            <person name="Tanaka K."/>
            <person name="Shimizu N."/>
            <person name="Sugano S."/>
            <person name="Sato N."/>
            <person name="Nozaki H."/>
            <person name="Ogasawara N."/>
            <person name="Kohara Y."/>
            <person name="Kuroiwa T."/>
        </authorList>
    </citation>
    <scope>NUCLEOTIDE SEQUENCE [LARGE SCALE GENOMIC DNA]</scope>
    <source>
        <strain evidence="8 9">10D</strain>
    </source>
</reference>
<protein>
    <recommendedName>
        <fullName evidence="7">TLC domain-containing protein</fullName>
    </recommendedName>
</protein>
<dbReference type="STRING" id="280699.M1V4K9"/>
<dbReference type="RefSeq" id="XP_005535756.1">
    <property type="nucleotide sequence ID" value="XM_005535699.1"/>
</dbReference>
<feature type="transmembrane region" description="Helical" evidence="6">
    <location>
        <begin position="260"/>
        <end position="281"/>
    </location>
</feature>
<sequence length="329" mass="36821">MKRVQALVELGARLAELSGTLEQTLSDVESRYGKLRTLSDLYSSGFLLYGFALWWSIFLASFLVYSVVPVSRTFRTCLSFSQKVEWISRVVSNVNAVIMVVVSSGLLQQTFWSLIQGKVLGRALPHEASFYISQALLLSYFCYDAVLILLFMRSISSPCSSLAHHLFSALSIMFCFYIGEKQPLALIWATGIALTEVSTPLVNARWFLSFRYRERWQYKVIGLGMLVAFVLGRVIYIPVLVAGIVLAAPMYLNPGEALCAFWLGLVGSASSVTIWILNVYWTMLMLRGARKLFKSQARNSMTDQAAMYSAIRGRPPALGDNENTHLKTV</sequence>
<dbReference type="EMBL" id="AP006488">
    <property type="protein sequence ID" value="BAM79470.1"/>
    <property type="molecule type" value="Genomic_DNA"/>
</dbReference>
<dbReference type="InterPro" id="IPR050846">
    <property type="entry name" value="TLCD"/>
</dbReference>
<evidence type="ECO:0000313" key="9">
    <source>
        <dbReference type="Proteomes" id="UP000007014"/>
    </source>
</evidence>
<feature type="domain" description="TLC" evidence="7">
    <location>
        <begin position="81"/>
        <end position="294"/>
    </location>
</feature>
<keyword evidence="2 5" id="KW-0812">Transmembrane</keyword>
<accession>M1V4K9</accession>
<feature type="transmembrane region" description="Helical" evidence="6">
    <location>
        <begin position="220"/>
        <end position="248"/>
    </location>
</feature>
<dbReference type="SMART" id="SM00724">
    <property type="entry name" value="TLC"/>
    <property type="match status" value="1"/>
</dbReference>
<dbReference type="OMA" id="SIFACKM"/>
<dbReference type="GO" id="GO:0016020">
    <property type="term" value="C:membrane"/>
    <property type="evidence" value="ECO:0007669"/>
    <property type="project" value="UniProtKB-SubCell"/>
</dbReference>
<proteinExistence type="predicted"/>
<keyword evidence="3 6" id="KW-1133">Transmembrane helix</keyword>
<dbReference type="GeneID" id="16993040"/>
<feature type="transmembrane region" description="Helical" evidence="6">
    <location>
        <begin position="162"/>
        <end position="179"/>
    </location>
</feature>
<name>M1V4K9_CYAM1</name>
<evidence type="ECO:0000256" key="4">
    <source>
        <dbReference type="ARBA" id="ARBA00023136"/>
    </source>
</evidence>
<dbReference type="PANTHER" id="PTHR13439">
    <property type="entry name" value="CT120 PROTEIN"/>
    <property type="match status" value="1"/>
</dbReference>
<feature type="transmembrane region" description="Helical" evidence="6">
    <location>
        <begin position="86"/>
        <end position="108"/>
    </location>
</feature>
<feature type="transmembrane region" description="Helical" evidence="6">
    <location>
        <begin position="128"/>
        <end position="150"/>
    </location>
</feature>
<evidence type="ECO:0000256" key="1">
    <source>
        <dbReference type="ARBA" id="ARBA00004141"/>
    </source>
</evidence>
<evidence type="ECO:0000256" key="5">
    <source>
        <dbReference type="PROSITE-ProRule" id="PRU00205"/>
    </source>
</evidence>
<dbReference type="Gramene" id="CMF094CT">
    <property type="protein sequence ID" value="CMF094CT"/>
    <property type="gene ID" value="CMF094C"/>
</dbReference>
<evidence type="ECO:0000256" key="6">
    <source>
        <dbReference type="SAM" id="Phobius"/>
    </source>
</evidence>
<feature type="transmembrane region" description="Helical" evidence="6">
    <location>
        <begin position="185"/>
        <end position="208"/>
    </location>
</feature>
<dbReference type="Proteomes" id="UP000007014">
    <property type="component" value="Chromosome 6"/>
</dbReference>
<dbReference type="PROSITE" id="PS50922">
    <property type="entry name" value="TLC"/>
    <property type="match status" value="1"/>
</dbReference>
<dbReference type="InterPro" id="IPR006634">
    <property type="entry name" value="TLC-dom"/>
</dbReference>
<evidence type="ECO:0000256" key="2">
    <source>
        <dbReference type="ARBA" id="ARBA00022692"/>
    </source>
</evidence>
<dbReference type="KEGG" id="cme:CYME_CMF094C"/>
<reference evidence="8 9" key="2">
    <citation type="journal article" date="2007" name="BMC Biol.">
        <title>A 100%-complete sequence reveals unusually simple genomic features in the hot-spring red alga Cyanidioschyzon merolae.</title>
        <authorList>
            <person name="Nozaki H."/>
            <person name="Takano H."/>
            <person name="Misumi O."/>
            <person name="Terasawa K."/>
            <person name="Matsuzaki M."/>
            <person name="Maruyama S."/>
            <person name="Nishida K."/>
            <person name="Yagisawa F."/>
            <person name="Yoshida Y."/>
            <person name="Fujiwara T."/>
            <person name="Takio S."/>
            <person name="Tamura K."/>
            <person name="Chung S.J."/>
            <person name="Nakamura S."/>
            <person name="Kuroiwa H."/>
            <person name="Tanaka K."/>
            <person name="Sato N."/>
            <person name="Kuroiwa T."/>
        </authorList>
    </citation>
    <scope>NUCLEOTIDE SEQUENCE [LARGE SCALE GENOMIC DNA]</scope>
    <source>
        <strain evidence="8 9">10D</strain>
    </source>
</reference>
<dbReference type="GO" id="GO:0055088">
    <property type="term" value="P:lipid homeostasis"/>
    <property type="evidence" value="ECO:0007669"/>
    <property type="project" value="TreeGrafter"/>
</dbReference>
<keyword evidence="9" id="KW-1185">Reference proteome</keyword>
<evidence type="ECO:0000313" key="8">
    <source>
        <dbReference type="EMBL" id="BAM79470.1"/>
    </source>
</evidence>